<comment type="similarity">
    <text evidence="2">Belongs to the CpsC/CapA family.</text>
</comment>
<evidence type="ECO:0000256" key="8">
    <source>
        <dbReference type="ARBA" id="ARBA00023136"/>
    </source>
</evidence>
<evidence type="ECO:0000259" key="11">
    <source>
        <dbReference type="Pfam" id="PF02706"/>
    </source>
</evidence>
<dbReference type="Gene3D" id="3.40.50.300">
    <property type="entry name" value="P-loop containing nucleotide triphosphate hydrolases"/>
    <property type="match status" value="1"/>
</dbReference>
<keyword evidence="5" id="KW-0547">Nucleotide-binding</keyword>
<dbReference type="SUPFAM" id="SSF52540">
    <property type="entry name" value="P-loop containing nucleoside triphosphate hydrolases"/>
    <property type="match status" value="1"/>
</dbReference>
<dbReference type="CDD" id="cd05387">
    <property type="entry name" value="BY-kinase"/>
    <property type="match status" value="1"/>
</dbReference>
<keyword evidence="6" id="KW-0067">ATP-binding</keyword>
<name>A0ABP7BLU8_9MICO</name>
<keyword evidence="4 10" id="KW-0812">Transmembrane</keyword>
<dbReference type="InterPro" id="IPR027417">
    <property type="entry name" value="P-loop_NTPase"/>
</dbReference>
<proteinExistence type="inferred from homology"/>
<reference evidence="13" key="1">
    <citation type="journal article" date="2019" name="Int. J. Syst. Evol. Microbiol.">
        <title>The Global Catalogue of Microorganisms (GCM) 10K type strain sequencing project: providing services to taxonomists for standard genome sequencing and annotation.</title>
        <authorList>
            <consortium name="The Broad Institute Genomics Platform"/>
            <consortium name="The Broad Institute Genome Sequencing Center for Infectious Disease"/>
            <person name="Wu L."/>
            <person name="Ma J."/>
        </authorList>
    </citation>
    <scope>NUCLEOTIDE SEQUENCE [LARGE SCALE GENOMIC DNA]</scope>
    <source>
        <strain evidence="13">JCM 16546</strain>
    </source>
</reference>
<keyword evidence="7 10" id="KW-1133">Transmembrane helix</keyword>
<keyword evidence="3" id="KW-1003">Cell membrane</keyword>
<evidence type="ECO:0000256" key="3">
    <source>
        <dbReference type="ARBA" id="ARBA00022475"/>
    </source>
</evidence>
<feature type="transmembrane region" description="Helical" evidence="10">
    <location>
        <begin position="219"/>
        <end position="240"/>
    </location>
</feature>
<dbReference type="RefSeq" id="WP_221860091.1">
    <property type="nucleotide sequence ID" value="NZ_BAAAYV010000017.1"/>
</dbReference>
<dbReference type="InterPro" id="IPR050445">
    <property type="entry name" value="Bact_polysacc_biosynth/exp"/>
</dbReference>
<comment type="caution">
    <text evidence="12">The sequence shown here is derived from an EMBL/GenBank/DDBJ whole genome shotgun (WGS) entry which is preliminary data.</text>
</comment>
<evidence type="ECO:0000256" key="6">
    <source>
        <dbReference type="ARBA" id="ARBA00022840"/>
    </source>
</evidence>
<evidence type="ECO:0000256" key="7">
    <source>
        <dbReference type="ARBA" id="ARBA00022989"/>
    </source>
</evidence>
<accession>A0ABP7BLU8</accession>
<dbReference type="Proteomes" id="UP001410795">
    <property type="component" value="Unassembled WGS sequence"/>
</dbReference>
<keyword evidence="13" id="KW-1185">Reference proteome</keyword>
<evidence type="ECO:0000256" key="5">
    <source>
        <dbReference type="ARBA" id="ARBA00022741"/>
    </source>
</evidence>
<dbReference type="Pfam" id="PF02706">
    <property type="entry name" value="Wzz"/>
    <property type="match status" value="1"/>
</dbReference>
<protein>
    <recommendedName>
        <fullName evidence="11">Polysaccharide chain length determinant N-terminal domain-containing protein</fullName>
    </recommendedName>
</protein>
<organism evidence="12 13">
    <name type="scientific">Microbacterium marinilacus</name>
    <dbReference type="NCBI Taxonomy" id="415209"/>
    <lineage>
        <taxon>Bacteria</taxon>
        <taxon>Bacillati</taxon>
        <taxon>Actinomycetota</taxon>
        <taxon>Actinomycetes</taxon>
        <taxon>Micrococcales</taxon>
        <taxon>Microbacteriaceae</taxon>
        <taxon>Microbacterium</taxon>
    </lineage>
</organism>
<evidence type="ECO:0000256" key="9">
    <source>
        <dbReference type="SAM" id="Coils"/>
    </source>
</evidence>
<comment type="subcellular location">
    <subcellularLocation>
        <location evidence="1">Cell membrane</location>
        <topology evidence="1">Multi-pass membrane protein</topology>
    </subcellularLocation>
</comment>
<keyword evidence="8 10" id="KW-0472">Membrane</keyword>
<feature type="coiled-coil region" evidence="9">
    <location>
        <begin position="144"/>
        <end position="195"/>
    </location>
</feature>
<evidence type="ECO:0000313" key="12">
    <source>
        <dbReference type="EMBL" id="GAA3664679.1"/>
    </source>
</evidence>
<evidence type="ECO:0000256" key="10">
    <source>
        <dbReference type="SAM" id="Phobius"/>
    </source>
</evidence>
<feature type="domain" description="Polysaccharide chain length determinant N-terminal" evidence="11">
    <location>
        <begin position="3"/>
        <end position="57"/>
    </location>
</feature>
<gene>
    <name evidence="12" type="ORF">GCM10022202_28430</name>
</gene>
<dbReference type="InterPro" id="IPR003856">
    <property type="entry name" value="LPS_length_determ_N"/>
</dbReference>
<sequence length="520" mass="54016">MTFRQILAALWRRLWVVVVVLLVAGLAAGLYTARQAPEYASTTTLRLSSAAASGQLQELFGSVEIDLEAAAVVSPAVLDDAATRLGEPSAALEDAVSYAILEGTRADQIRVTAIGGTAEQSRLRADAVAEAFVAYVAAQVETGTQSLQEQYDAAVARAQELQDVARDDPDDLIAAADLTRELDNMNALAAQISRIGGAAAPATVTTPASEGERQGTPPALIIAAALSAGLLAGIGLALIAEQFDARIRRHQDLAALSGAPLLAELPYDRAVAKSQESLAAAARRNSPLNEGLRSLRTSMQVLLPREGPTIVVLTSVEPGDGKSFVSSRLAVTWARAGKSTVLVGGDLRRPALPDHFGDDADGPGLAELLRDAARGTRPSARRIDALLRDSGVPGLRLLPAGTADTDTSDLLALPELGTVLGHLGETADIVLVDAPPSLALTDAALLASHAAGAVVVTAMGRTTRERLTSVVDELSLNGAKVLGVVANRSRRRLPASYAAYYQRDTRSDPAGAEPAGADAR</sequence>
<dbReference type="EMBL" id="BAAAYV010000017">
    <property type="protein sequence ID" value="GAA3664679.1"/>
    <property type="molecule type" value="Genomic_DNA"/>
</dbReference>
<dbReference type="InterPro" id="IPR005702">
    <property type="entry name" value="Wzc-like_C"/>
</dbReference>
<keyword evidence="9" id="KW-0175">Coiled coil</keyword>
<evidence type="ECO:0000256" key="4">
    <source>
        <dbReference type="ARBA" id="ARBA00022692"/>
    </source>
</evidence>
<dbReference type="PANTHER" id="PTHR32309:SF31">
    <property type="entry name" value="CAPSULAR EXOPOLYSACCHARIDE FAMILY"/>
    <property type="match status" value="1"/>
</dbReference>
<evidence type="ECO:0000256" key="2">
    <source>
        <dbReference type="ARBA" id="ARBA00006683"/>
    </source>
</evidence>
<evidence type="ECO:0000313" key="13">
    <source>
        <dbReference type="Proteomes" id="UP001410795"/>
    </source>
</evidence>
<dbReference type="PANTHER" id="PTHR32309">
    <property type="entry name" value="TYROSINE-PROTEIN KINASE"/>
    <property type="match status" value="1"/>
</dbReference>
<evidence type="ECO:0000256" key="1">
    <source>
        <dbReference type="ARBA" id="ARBA00004651"/>
    </source>
</evidence>